<gene>
    <name evidence="1" type="ORF">HINF_LOCUS15014</name>
</gene>
<dbReference type="Proteomes" id="UP001642409">
    <property type="component" value="Unassembled WGS sequence"/>
</dbReference>
<comment type="caution">
    <text evidence="1">The sequence shown here is derived from an EMBL/GenBank/DDBJ whole genome shotgun (WGS) entry which is preliminary data.</text>
</comment>
<evidence type="ECO:0000313" key="1">
    <source>
        <dbReference type="EMBL" id="CAL5996971.1"/>
    </source>
</evidence>
<name>A0ABP1HTV8_9EUKA</name>
<proteinExistence type="predicted"/>
<organism evidence="1 2">
    <name type="scientific">Hexamita inflata</name>
    <dbReference type="NCBI Taxonomy" id="28002"/>
    <lineage>
        <taxon>Eukaryota</taxon>
        <taxon>Metamonada</taxon>
        <taxon>Diplomonadida</taxon>
        <taxon>Hexamitidae</taxon>
        <taxon>Hexamitinae</taxon>
        <taxon>Hexamita</taxon>
    </lineage>
</organism>
<reference evidence="1 2" key="1">
    <citation type="submission" date="2024-07" db="EMBL/GenBank/DDBJ databases">
        <authorList>
            <person name="Akdeniz Z."/>
        </authorList>
    </citation>
    <scope>NUCLEOTIDE SEQUENCE [LARGE SCALE GENOMIC DNA]</scope>
</reference>
<evidence type="ECO:0000313" key="2">
    <source>
        <dbReference type="Proteomes" id="UP001642409"/>
    </source>
</evidence>
<accession>A0ABP1HTV8</accession>
<keyword evidence="2" id="KW-1185">Reference proteome</keyword>
<dbReference type="EMBL" id="CAXDID020000036">
    <property type="protein sequence ID" value="CAL5996971.1"/>
    <property type="molecule type" value="Genomic_DNA"/>
</dbReference>
<protein>
    <submittedName>
        <fullName evidence="1">Hypothetical_protein</fullName>
    </submittedName>
</protein>
<sequence length="233" mass="27276">MIQEVKYYTENSYHIFREQLDRIEYLWPLTDAANSMEIQVGQYLRALQITCANQLMRPMTVEMNAYYRESQLSLSIITFMARVRIIYNIVFIKLFSVSKPCSLAHFKTIQNRACRFVLTRSIRGFAASGLKMIYKLLVLVKDSLANEVFYHYFSRKYNDLLRRKLISNNTTEFNPSIFISQIVTAHKSNVTYSKQYHQSHHQNVFITNLNAMHPLLGLLLYIASSDKLSQFVA</sequence>